<dbReference type="PANTHER" id="PTHR42810:SF2">
    <property type="entry name" value="PURINE PERMEASE C1399.01C-RELATED"/>
    <property type="match status" value="1"/>
</dbReference>
<dbReference type="PANTHER" id="PTHR42810">
    <property type="entry name" value="PURINE PERMEASE C1399.01C-RELATED"/>
    <property type="match status" value="1"/>
</dbReference>
<comment type="similarity">
    <text evidence="2">Belongs to the nucleobase:cation symporter-2 (NCS2) (TC 2.A.40) family.</text>
</comment>
<dbReference type="GO" id="GO:0005886">
    <property type="term" value="C:plasma membrane"/>
    <property type="evidence" value="ECO:0007669"/>
    <property type="project" value="TreeGrafter"/>
</dbReference>
<feature type="transmembrane region" description="Helical" evidence="8">
    <location>
        <begin position="252"/>
        <end position="269"/>
    </location>
</feature>
<feature type="compositionally biased region" description="Basic and acidic residues" evidence="7">
    <location>
        <begin position="463"/>
        <end position="477"/>
    </location>
</feature>
<proteinExistence type="inferred from homology"/>
<keyword evidence="3" id="KW-0813">Transport</keyword>
<dbReference type="GO" id="GO:0042907">
    <property type="term" value="F:xanthine transmembrane transporter activity"/>
    <property type="evidence" value="ECO:0007669"/>
    <property type="project" value="TreeGrafter"/>
</dbReference>
<dbReference type="NCBIfam" id="NF037981">
    <property type="entry name" value="NCS2_1"/>
    <property type="match status" value="1"/>
</dbReference>
<feature type="transmembrane region" description="Helical" evidence="8">
    <location>
        <begin position="176"/>
        <end position="195"/>
    </location>
</feature>
<dbReference type="EMBL" id="LS483499">
    <property type="protein sequence ID" value="SQK76917.1"/>
    <property type="molecule type" value="Genomic_DNA"/>
</dbReference>
<feature type="transmembrane region" description="Helical" evidence="8">
    <location>
        <begin position="84"/>
        <end position="104"/>
    </location>
</feature>
<keyword evidence="6 8" id="KW-0472">Membrane</keyword>
<feature type="transmembrane region" description="Helical" evidence="8">
    <location>
        <begin position="56"/>
        <end position="77"/>
    </location>
</feature>
<dbReference type="RefSeq" id="WP_111678663.1">
    <property type="nucleotide sequence ID" value="NZ_LS483499.1"/>
</dbReference>
<dbReference type="InterPro" id="IPR006043">
    <property type="entry name" value="NCS2"/>
</dbReference>
<evidence type="ECO:0000256" key="4">
    <source>
        <dbReference type="ARBA" id="ARBA00022692"/>
    </source>
</evidence>
<keyword evidence="5 8" id="KW-1133">Transmembrane helix</keyword>
<organism evidence="9 10">
    <name type="scientific">Tatumella ptyseos</name>
    <dbReference type="NCBI Taxonomy" id="82987"/>
    <lineage>
        <taxon>Bacteria</taxon>
        <taxon>Pseudomonadati</taxon>
        <taxon>Pseudomonadota</taxon>
        <taxon>Gammaproteobacteria</taxon>
        <taxon>Enterobacterales</taxon>
        <taxon>Erwiniaceae</taxon>
        <taxon>Tatumella</taxon>
    </lineage>
</organism>
<feature type="transmembrane region" description="Helical" evidence="8">
    <location>
        <begin position="143"/>
        <end position="164"/>
    </location>
</feature>
<sequence>MNDKHDTELLYGLNEKIPAVPALFTAIQHMLASIVGVITPPLIIGSTLGLNSYLPWLISMSLFASGLGTLLQAGRFFSIGAGMICLQGTSFAFLGVIISGGLMLKSQGASPEQMLAMIFGCNLVAAIIPLIVSRFIHTFSRVLTPLVTGSVIVLIGISLINVSISDWGGGFGAADFGAPSNLWLGALTVLVIVLMNCSRSPWLRLSGIVTGIVAGSVAAWLTGSFHPHFSTPGSLITLPIPFRFGLDFTPSLFIPVALVSLISIIEAVGDLTANCMLSKQPVEGPEFEKRIKGGILGDGVSCLLAATFSSFPNTTFAQNNGVIQMTQVASRYAGFWIGGIFVLLGLFPMFSHVLEQLPKPVLGGATLVMFGNVVAAGIRIMTREPIDSRGMLIIAIAFGVGLGIESQPEVLKALPAIIRNMFQSAVTSGGILAILLNLILPAGLPLSLRLRKKVRPIPEDPMSDTRCRERTPGNDFG</sequence>
<gene>
    <name evidence="9" type="primary">xanP_1</name>
    <name evidence="9" type="ORF">NCTC11468_03312</name>
</gene>
<dbReference type="InterPro" id="IPR006042">
    <property type="entry name" value="Xan_ur_permease"/>
</dbReference>
<dbReference type="NCBIfam" id="TIGR00801">
    <property type="entry name" value="ncs2"/>
    <property type="match status" value="1"/>
</dbReference>
<dbReference type="Pfam" id="PF00860">
    <property type="entry name" value="Xan_ur_permease"/>
    <property type="match status" value="1"/>
</dbReference>
<comment type="subcellular location">
    <subcellularLocation>
        <location evidence="1">Membrane</location>
        <topology evidence="1">Multi-pass membrane protein</topology>
    </subcellularLocation>
</comment>
<feature type="transmembrane region" description="Helical" evidence="8">
    <location>
        <begin position="116"/>
        <end position="136"/>
    </location>
</feature>
<feature type="transmembrane region" description="Helical" evidence="8">
    <location>
        <begin position="426"/>
        <end position="448"/>
    </location>
</feature>
<evidence type="ECO:0000256" key="5">
    <source>
        <dbReference type="ARBA" id="ARBA00022989"/>
    </source>
</evidence>
<evidence type="ECO:0000256" key="2">
    <source>
        <dbReference type="ARBA" id="ARBA00008821"/>
    </source>
</evidence>
<evidence type="ECO:0000256" key="7">
    <source>
        <dbReference type="SAM" id="MobiDB-lite"/>
    </source>
</evidence>
<evidence type="ECO:0000313" key="9">
    <source>
        <dbReference type="EMBL" id="SQK76917.1"/>
    </source>
</evidence>
<dbReference type="PROSITE" id="PS01116">
    <property type="entry name" value="XANTH_URACIL_PERMASE"/>
    <property type="match status" value="1"/>
</dbReference>
<evidence type="ECO:0000256" key="8">
    <source>
        <dbReference type="SAM" id="Phobius"/>
    </source>
</evidence>
<evidence type="ECO:0000256" key="1">
    <source>
        <dbReference type="ARBA" id="ARBA00004141"/>
    </source>
</evidence>
<feature type="transmembrane region" description="Helical" evidence="8">
    <location>
        <begin position="20"/>
        <end position="44"/>
    </location>
</feature>
<evidence type="ECO:0000313" key="10">
    <source>
        <dbReference type="Proteomes" id="UP000248758"/>
    </source>
</evidence>
<dbReference type="Proteomes" id="UP000248758">
    <property type="component" value="Chromosome 1"/>
</dbReference>
<feature type="transmembrane region" description="Helical" evidence="8">
    <location>
        <begin position="360"/>
        <end position="378"/>
    </location>
</feature>
<feature type="transmembrane region" description="Helical" evidence="8">
    <location>
        <begin position="202"/>
        <end position="221"/>
    </location>
</feature>
<evidence type="ECO:0000256" key="3">
    <source>
        <dbReference type="ARBA" id="ARBA00022448"/>
    </source>
</evidence>
<keyword evidence="4 8" id="KW-0812">Transmembrane</keyword>
<accession>A0A2X5NW18</accession>
<feature type="transmembrane region" description="Helical" evidence="8">
    <location>
        <begin position="390"/>
        <end position="406"/>
    </location>
</feature>
<feature type="region of interest" description="Disordered" evidence="7">
    <location>
        <begin position="458"/>
        <end position="477"/>
    </location>
</feature>
<dbReference type="KEGG" id="tpty:NCTC11468_03312"/>
<feature type="transmembrane region" description="Helical" evidence="8">
    <location>
        <begin position="333"/>
        <end position="354"/>
    </location>
</feature>
<reference evidence="9 10" key="1">
    <citation type="submission" date="2018-06" db="EMBL/GenBank/DDBJ databases">
        <authorList>
            <consortium name="Pathogen Informatics"/>
            <person name="Doyle S."/>
        </authorList>
    </citation>
    <scope>NUCLEOTIDE SEQUENCE [LARGE SCALE GENOMIC DNA]</scope>
    <source>
        <strain evidence="9 10">NCTC11468</strain>
    </source>
</reference>
<name>A0A2X5NW18_9GAMM</name>
<dbReference type="AlphaFoldDB" id="A0A2X5NW18"/>
<protein>
    <submittedName>
        <fullName evidence="9">Xanthine permease XanP</fullName>
    </submittedName>
</protein>
<evidence type="ECO:0000256" key="6">
    <source>
        <dbReference type="ARBA" id="ARBA00023136"/>
    </source>
</evidence>